<dbReference type="GO" id="GO:0050840">
    <property type="term" value="F:extracellular matrix binding"/>
    <property type="evidence" value="ECO:0007669"/>
    <property type="project" value="TreeGrafter"/>
</dbReference>
<dbReference type="InterPro" id="IPR051950">
    <property type="entry name" value="Dev_reg/Prot_inhib"/>
</dbReference>
<feature type="disulfide bond" evidence="8">
    <location>
        <begin position="275"/>
        <end position="282"/>
    </location>
</feature>
<dbReference type="GO" id="GO:0005604">
    <property type="term" value="C:basement membrane"/>
    <property type="evidence" value="ECO:0007669"/>
    <property type="project" value="TreeGrafter"/>
</dbReference>
<keyword evidence="4" id="KW-0677">Repeat</keyword>
<dbReference type="SUPFAM" id="SSF57610">
    <property type="entry name" value="Thyroglobulin type-1 domain"/>
    <property type="match status" value="2"/>
</dbReference>
<dbReference type="GO" id="GO:0030198">
    <property type="term" value="P:extracellular matrix organization"/>
    <property type="evidence" value="ECO:0007669"/>
    <property type="project" value="TreeGrafter"/>
</dbReference>
<gene>
    <name evidence="14" type="primary">LOC116943205</name>
</gene>
<evidence type="ECO:0000256" key="4">
    <source>
        <dbReference type="ARBA" id="ARBA00022737"/>
    </source>
</evidence>
<organism evidence="13 14">
    <name type="scientific">Petromyzon marinus</name>
    <name type="common">Sea lamprey</name>
    <dbReference type="NCBI Taxonomy" id="7757"/>
    <lineage>
        <taxon>Eukaryota</taxon>
        <taxon>Metazoa</taxon>
        <taxon>Chordata</taxon>
        <taxon>Craniata</taxon>
        <taxon>Vertebrata</taxon>
        <taxon>Cyclostomata</taxon>
        <taxon>Hyperoartia</taxon>
        <taxon>Petromyzontiformes</taxon>
        <taxon>Petromyzontidae</taxon>
        <taxon>Petromyzon</taxon>
    </lineage>
</organism>
<dbReference type="PROSITE" id="PS00018">
    <property type="entry name" value="EF_HAND_1"/>
    <property type="match status" value="1"/>
</dbReference>
<keyword evidence="5" id="KW-0106">Calcium</keyword>
<dbReference type="InterPro" id="IPR036058">
    <property type="entry name" value="Kazal_dom_sf"/>
</dbReference>
<evidence type="ECO:0000313" key="13">
    <source>
        <dbReference type="Proteomes" id="UP001318040"/>
    </source>
</evidence>
<dbReference type="Proteomes" id="UP001318040">
    <property type="component" value="Chromosome 17"/>
</dbReference>
<name>A0AAJ7T7V9_PETMA</name>
<dbReference type="SMART" id="SM00280">
    <property type="entry name" value="KAZAL"/>
    <property type="match status" value="1"/>
</dbReference>
<dbReference type="Gene3D" id="3.30.60.30">
    <property type="match status" value="1"/>
</dbReference>
<feature type="compositionally biased region" description="Basic and acidic residues" evidence="9">
    <location>
        <begin position="231"/>
        <end position="256"/>
    </location>
</feature>
<feature type="domain" description="Thyroglobulin type-1" evidence="11">
    <location>
        <begin position="91"/>
        <end position="157"/>
    </location>
</feature>
<evidence type="ECO:0000313" key="14">
    <source>
        <dbReference type="RefSeq" id="XP_032811758.1"/>
    </source>
</evidence>
<dbReference type="PANTHER" id="PTHR12352:SF30">
    <property type="entry name" value="FI05255P"/>
    <property type="match status" value="1"/>
</dbReference>
<dbReference type="FunFam" id="4.10.800.10:FF:000004">
    <property type="entry name" value="SPARC-related modular calcium-binding protein 1"/>
    <property type="match status" value="2"/>
</dbReference>
<keyword evidence="13" id="KW-1185">Reference proteome</keyword>
<dbReference type="GO" id="GO:0005615">
    <property type="term" value="C:extracellular space"/>
    <property type="evidence" value="ECO:0007669"/>
    <property type="project" value="TreeGrafter"/>
</dbReference>
<dbReference type="RefSeq" id="XP_032811758.1">
    <property type="nucleotide sequence ID" value="XM_032955867.1"/>
</dbReference>
<feature type="domain" description="Kazal-like" evidence="12">
    <location>
        <begin position="36"/>
        <end position="90"/>
    </location>
</feature>
<feature type="disulfide bond" evidence="8">
    <location>
        <begin position="137"/>
        <end position="157"/>
    </location>
</feature>
<evidence type="ECO:0000256" key="5">
    <source>
        <dbReference type="ARBA" id="ARBA00022837"/>
    </source>
</evidence>
<evidence type="ECO:0000256" key="10">
    <source>
        <dbReference type="SAM" id="SignalP"/>
    </source>
</evidence>
<feature type="chain" id="PRO_5042529360" evidence="10">
    <location>
        <begin position="25"/>
        <end position="470"/>
    </location>
</feature>
<sequence>MVKWASLAVLQYAMLCALLPQCPAQKAGLRFLIGDGEREAECRLECTAQALARRALCGSDGRTYDSRCDFQRAKCREGTLEVAHRGRCKEVSRCQVERTHNQQQARKPQEGVFVPECNEDGTYAQVQCHSFTGYCWCVTPDGRPVGGSSVKNKLPKCTGPSGEKPPRSDRNPSRKVSFQFFLFLNADDGSKPTPTQEPHFGDDDDIINAPTLWSKQLSSARDGRSNGSSSRHPDKSRSCEEERQSVLEEDRQHPREGAFVPECAGGGGLYQPVQCYQTTGYCWCVLVDTGRPIPGSSTSRYQTPKCEPNARSRGAVQEDPYDKRDLAGCPGGKKAQFITSLLDALITDMVKAVKTAESSPGMKMEEPDPSQTLEERAVRWFFTQLDRSGRGAVGRKEMRPLRRFLKRRPKPQRCGRKFMEYCDLNGNKALSLPELKGCLGVGREQKGAGGNQAQRKSRPSGVRQNQRKRD</sequence>
<dbReference type="PROSITE" id="PS51162">
    <property type="entry name" value="THYROGLOBULIN_1_2"/>
    <property type="match status" value="2"/>
</dbReference>
<dbReference type="KEGG" id="pmrn:116943205"/>
<dbReference type="AlphaFoldDB" id="A0AAJ7T7V9"/>
<dbReference type="SMART" id="SM00211">
    <property type="entry name" value="TY"/>
    <property type="match status" value="2"/>
</dbReference>
<feature type="disulfide bond" evidence="8">
    <location>
        <begin position="128"/>
        <end position="135"/>
    </location>
</feature>
<feature type="region of interest" description="Disordered" evidence="9">
    <location>
        <begin position="294"/>
        <end position="323"/>
    </location>
</feature>
<dbReference type="Pfam" id="PF00086">
    <property type="entry name" value="Thyroglobulin_1"/>
    <property type="match status" value="2"/>
</dbReference>
<accession>A0AAJ7T7V9</accession>
<reference evidence="14" key="1">
    <citation type="submission" date="2025-08" db="UniProtKB">
        <authorList>
            <consortium name="RefSeq"/>
        </authorList>
    </citation>
    <scope>IDENTIFICATION</scope>
    <source>
        <tissue evidence="14">Sperm</tissue>
    </source>
</reference>
<comment type="subcellular location">
    <subcellularLocation>
        <location evidence="1">Secreted</location>
        <location evidence="1">Extracellular space</location>
        <location evidence="1">Extracellular matrix</location>
    </subcellularLocation>
</comment>
<dbReference type="GO" id="GO:0005509">
    <property type="term" value="F:calcium ion binding"/>
    <property type="evidence" value="ECO:0007669"/>
    <property type="project" value="InterPro"/>
</dbReference>
<dbReference type="InterPro" id="IPR036857">
    <property type="entry name" value="Thyroglobulin_1_sf"/>
</dbReference>
<evidence type="ECO:0000256" key="8">
    <source>
        <dbReference type="PROSITE-ProRule" id="PRU00500"/>
    </source>
</evidence>
<dbReference type="PROSITE" id="PS51465">
    <property type="entry name" value="KAZAL_2"/>
    <property type="match status" value="1"/>
</dbReference>
<comment type="caution">
    <text evidence="8">Lacks conserved residue(s) required for the propagation of feature annotation.</text>
</comment>
<dbReference type="Gene3D" id="4.10.800.10">
    <property type="entry name" value="Thyroglobulin type-1"/>
    <property type="match status" value="2"/>
</dbReference>
<evidence type="ECO:0000259" key="12">
    <source>
        <dbReference type="PROSITE" id="PS51465"/>
    </source>
</evidence>
<keyword evidence="2" id="KW-0964">Secreted</keyword>
<protein>
    <submittedName>
        <fullName evidence="14">SPARC-related modular calcium-binding protein 1-like isoform X1</fullName>
    </submittedName>
</protein>
<keyword evidence="3 10" id="KW-0732">Signal</keyword>
<evidence type="ECO:0000256" key="7">
    <source>
        <dbReference type="ARBA" id="ARBA00023180"/>
    </source>
</evidence>
<dbReference type="CDD" id="cd00191">
    <property type="entry name" value="TY"/>
    <property type="match status" value="2"/>
</dbReference>
<dbReference type="Gene3D" id="1.10.238.10">
    <property type="entry name" value="EF-hand"/>
    <property type="match status" value="1"/>
</dbReference>
<evidence type="ECO:0000256" key="9">
    <source>
        <dbReference type="SAM" id="MobiDB-lite"/>
    </source>
</evidence>
<dbReference type="PANTHER" id="PTHR12352">
    <property type="entry name" value="SECRETED MODULAR CALCIUM-BINDING PROTEIN"/>
    <property type="match status" value="1"/>
</dbReference>
<dbReference type="SUPFAM" id="SSF47473">
    <property type="entry name" value="EF-hand"/>
    <property type="match status" value="1"/>
</dbReference>
<evidence type="ECO:0000256" key="6">
    <source>
        <dbReference type="ARBA" id="ARBA00023157"/>
    </source>
</evidence>
<evidence type="ECO:0000259" key="11">
    <source>
        <dbReference type="PROSITE" id="PS51162"/>
    </source>
</evidence>
<feature type="signal peptide" evidence="10">
    <location>
        <begin position="1"/>
        <end position="24"/>
    </location>
</feature>
<dbReference type="GO" id="GO:0008201">
    <property type="term" value="F:heparin binding"/>
    <property type="evidence" value="ECO:0007669"/>
    <property type="project" value="TreeGrafter"/>
</dbReference>
<keyword evidence="7" id="KW-0325">Glycoprotein</keyword>
<dbReference type="Pfam" id="PF10591">
    <property type="entry name" value="SPARC_Ca_bdg"/>
    <property type="match status" value="1"/>
</dbReference>
<dbReference type="InterPro" id="IPR011992">
    <property type="entry name" value="EF-hand-dom_pair"/>
</dbReference>
<dbReference type="InterPro" id="IPR002350">
    <property type="entry name" value="Kazal_dom"/>
</dbReference>
<feature type="region of interest" description="Disordered" evidence="9">
    <location>
        <begin position="187"/>
        <end position="263"/>
    </location>
</feature>
<feature type="region of interest" description="Disordered" evidence="9">
    <location>
        <begin position="440"/>
        <end position="470"/>
    </location>
</feature>
<dbReference type="PROSITE" id="PS00484">
    <property type="entry name" value="THYROGLOBULIN_1_1"/>
    <property type="match status" value="2"/>
</dbReference>
<evidence type="ECO:0000256" key="3">
    <source>
        <dbReference type="ARBA" id="ARBA00022729"/>
    </source>
</evidence>
<evidence type="ECO:0000256" key="2">
    <source>
        <dbReference type="ARBA" id="ARBA00022525"/>
    </source>
</evidence>
<feature type="domain" description="Thyroglobulin type-1" evidence="11">
    <location>
        <begin position="236"/>
        <end position="306"/>
    </location>
</feature>
<evidence type="ECO:0000256" key="1">
    <source>
        <dbReference type="ARBA" id="ARBA00004498"/>
    </source>
</evidence>
<proteinExistence type="predicted"/>
<dbReference type="Pfam" id="PF07648">
    <property type="entry name" value="Kazal_2"/>
    <property type="match status" value="1"/>
</dbReference>
<feature type="compositionally biased region" description="Polar residues" evidence="9">
    <location>
        <begin position="211"/>
        <end position="230"/>
    </location>
</feature>
<dbReference type="InterPro" id="IPR018247">
    <property type="entry name" value="EF_Hand_1_Ca_BS"/>
</dbReference>
<dbReference type="InterPro" id="IPR019577">
    <property type="entry name" value="SPARC/Testican_Ca-bd-dom"/>
</dbReference>
<dbReference type="SUPFAM" id="SSF100895">
    <property type="entry name" value="Kazal-type serine protease inhibitors"/>
    <property type="match status" value="1"/>
</dbReference>
<keyword evidence="6 8" id="KW-1015">Disulfide bond</keyword>
<dbReference type="CDD" id="cd00104">
    <property type="entry name" value="KAZAL_FS"/>
    <property type="match status" value="1"/>
</dbReference>
<dbReference type="InterPro" id="IPR000716">
    <property type="entry name" value="Thyroglobulin_1"/>
</dbReference>
<feature type="region of interest" description="Disordered" evidence="9">
    <location>
        <begin position="148"/>
        <end position="173"/>
    </location>
</feature>